<evidence type="ECO:0000256" key="1">
    <source>
        <dbReference type="SAM" id="Coils"/>
    </source>
</evidence>
<accession>A0A2B4RQH1</accession>
<evidence type="ECO:0000256" key="2">
    <source>
        <dbReference type="SAM" id="MobiDB-lite"/>
    </source>
</evidence>
<feature type="coiled-coil region" evidence="1">
    <location>
        <begin position="415"/>
        <end position="500"/>
    </location>
</feature>
<name>A0A2B4RQH1_STYPI</name>
<feature type="region of interest" description="Disordered" evidence="2">
    <location>
        <begin position="1208"/>
        <end position="1361"/>
    </location>
</feature>
<proteinExistence type="predicted"/>
<comment type="caution">
    <text evidence="3">The sequence shown here is derived from an EMBL/GenBank/DDBJ whole genome shotgun (WGS) entry which is preliminary data.</text>
</comment>
<gene>
    <name evidence="3" type="primary">NUMA1</name>
    <name evidence="3" type="ORF">AWC38_SpisGene16559</name>
</gene>
<evidence type="ECO:0000313" key="3">
    <source>
        <dbReference type="EMBL" id="PFX19053.1"/>
    </source>
</evidence>
<feature type="coiled-coil region" evidence="1">
    <location>
        <begin position="212"/>
        <end position="377"/>
    </location>
</feature>
<dbReference type="OrthoDB" id="2436455at2759"/>
<feature type="compositionally biased region" description="Polar residues" evidence="2">
    <location>
        <begin position="1252"/>
        <end position="1276"/>
    </location>
</feature>
<dbReference type="InterPro" id="IPR036872">
    <property type="entry name" value="CH_dom_sf"/>
</dbReference>
<feature type="compositionally biased region" description="Basic and acidic residues" evidence="2">
    <location>
        <begin position="382"/>
        <end position="399"/>
    </location>
</feature>
<keyword evidence="4" id="KW-1185">Reference proteome</keyword>
<dbReference type="Gene3D" id="1.10.418.10">
    <property type="entry name" value="Calponin-like domain"/>
    <property type="match status" value="1"/>
</dbReference>
<feature type="region of interest" description="Disordered" evidence="2">
    <location>
        <begin position="1019"/>
        <end position="1047"/>
    </location>
</feature>
<dbReference type="SUPFAM" id="SSF116907">
    <property type="entry name" value="Hook domain"/>
    <property type="match status" value="1"/>
</dbReference>
<evidence type="ECO:0000313" key="4">
    <source>
        <dbReference type="Proteomes" id="UP000225706"/>
    </source>
</evidence>
<dbReference type="EMBL" id="LSMT01000379">
    <property type="protein sequence ID" value="PFX19053.1"/>
    <property type="molecule type" value="Genomic_DNA"/>
</dbReference>
<feature type="compositionally biased region" description="Basic and acidic residues" evidence="2">
    <location>
        <begin position="1345"/>
        <end position="1361"/>
    </location>
</feature>
<feature type="compositionally biased region" description="Basic residues" evidence="2">
    <location>
        <begin position="1302"/>
        <end position="1314"/>
    </location>
</feature>
<protein>
    <submittedName>
        <fullName evidence="3">Nuclear mitotic apparatus protein 1</fullName>
    </submittedName>
</protein>
<organism evidence="3 4">
    <name type="scientific">Stylophora pistillata</name>
    <name type="common">Smooth cauliflower coral</name>
    <dbReference type="NCBI Taxonomy" id="50429"/>
    <lineage>
        <taxon>Eukaryota</taxon>
        <taxon>Metazoa</taxon>
        <taxon>Cnidaria</taxon>
        <taxon>Anthozoa</taxon>
        <taxon>Hexacorallia</taxon>
        <taxon>Scleractinia</taxon>
        <taxon>Astrocoeniina</taxon>
        <taxon>Pocilloporidae</taxon>
        <taxon>Stylophora</taxon>
    </lineage>
</organism>
<feature type="region of interest" description="Disordered" evidence="2">
    <location>
        <begin position="378"/>
        <end position="411"/>
    </location>
</feature>
<reference evidence="4" key="1">
    <citation type="journal article" date="2017" name="bioRxiv">
        <title>Comparative analysis of the genomes of Stylophora pistillata and Acropora digitifera provides evidence for extensive differences between species of corals.</title>
        <authorList>
            <person name="Voolstra C.R."/>
            <person name="Li Y."/>
            <person name="Liew Y.J."/>
            <person name="Baumgarten S."/>
            <person name="Zoccola D."/>
            <person name="Flot J.-F."/>
            <person name="Tambutte S."/>
            <person name="Allemand D."/>
            <person name="Aranda M."/>
        </authorList>
    </citation>
    <scope>NUCLEOTIDE SEQUENCE [LARGE SCALE GENOMIC DNA]</scope>
</reference>
<sequence>MNEASSKFLLNWINANASSEEEKVQNITDPGSKNLLLKILHLIDKETLKDLPGGSDEFQLEQVLSLIISYLKGFHRQDFYSVINEDYLRNRSELEIAKVITLLLCGATQCDNVAVFVDQITKMDVEDQFSFKFLIESVFTDMEQGFLTAESFATILSKQVNLSECQKLDLDSDHVPSPLTVQSPVEAFFTNSPLKSLVGSPQLRSKQNQLMLNKLQQKVTKLQASLDSQAHLQSDLEAEVTEKNKEIDARDATILKLRKEITKLLSSADELELMRHFKDEYEKADKENARLKQKVVELQTFKQQCGDLEQKVTNFIQEKEQFEKEREETDRLKSIVDRYKNKIHHMEFRTGELEATLNRKEQMIATLQKDLEEAFSAASKSTELRMERQRSKALDNEELRESEDESSRRHAPLAAVNIDSRVIELEIEKNRLESRLSTAVNQEEYLALKETLEDTKKVQTSYKEEFVAARSRIQELEDQLAVEVQKSEQKEEQLKNIQEHCFQEVEELKSALSREHSLKAEIAEELDIREKRLQETTIEIRALTSLKAGLEGSLQTSNARAHDNQLKYDKEITLVKKEVEELTKQRQRFEEELENRLQQIQASEKERDQVREAYEKMLADLKSELDSKIVSMAQEKAAVASEFRSKTNQFEEEYEKMKEDFANKQKAMLEEAERNAAKIREACDAERFAWKKKFDQLSEEATNTRSEMFENSKKHSEELIEVRKKALEEEERLDEEARKTREDNVHLKNQLLKSRSIIAELELEVKGYETAKKELESERKKCFELKGKCESYVNRVEELEASVELLRKEAETEKELTRNEIRQLEEAKQTEVNVVQEVLESLKTDYSELEMKRQQEGEALAKLEKDYSELEKKGKEEIDKIIGEAKETKGELLLRVNELEAKYGEKVKQVEELDLLLKETLQTKEDAVNEVKNSEAKWESKEKALLTKIEELKRTSKGMKETEKAFAELKDHMRELQAEKDQLEQKVEEETLINRRLGTEVHSMEAQLAHADKQIRELRKTSGEFKSSTESPRRKTIGGERPQMYARQDFFDEDSSTDTDEGPPLKLADFASSVEGSMKAPTLPSNAFNQLNRSLNTLHSASSSSLRAGVQTRASRRQSAIYMRGSTPPEKRTTNSAAYFILGEELGPEMEDTEMEYDWDRLAELQRRNASCLPHLQTSYPVETQMNPDFSGQEDALKTGRMSLDASLTKGFQTRKRKSEESASSLFKPKNSGRPSIAKSKSAPSITPAKQPRSQRFATAMQSAIGSLRSRSNENLPNDAAPDESSSRRESIAFNIEMSPPKKTKTSIARRRTIARSTATSCLLDEGSRRSLKKTKSQNLVTSTVKDRKPLRPRDLKRNAK</sequence>
<keyword evidence="1" id="KW-0175">Coiled coil</keyword>
<dbReference type="Proteomes" id="UP000225706">
    <property type="component" value="Unassembled WGS sequence"/>
</dbReference>
<feature type="coiled-coil region" evidence="1">
    <location>
        <begin position="572"/>
        <end position="689"/>
    </location>
</feature>